<dbReference type="PANTHER" id="PTHR45586:SF1">
    <property type="entry name" value="LIPOPOLYSACCHARIDE ASSEMBLY PROTEIN B"/>
    <property type="match status" value="1"/>
</dbReference>
<feature type="repeat" description="TPR" evidence="3">
    <location>
        <begin position="66"/>
        <end position="99"/>
    </location>
</feature>
<dbReference type="EMBL" id="MNYI01000043">
    <property type="protein sequence ID" value="OIP42634.1"/>
    <property type="molecule type" value="Genomic_DNA"/>
</dbReference>
<dbReference type="PANTHER" id="PTHR45586">
    <property type="entry name" value="TPR REPEAT-CONTAINING PROTEIN PA4667"/>
    <property type="match status" value="1"/>
</dbReference>
<feature type="chain" id="PRO_5012859823" evidence="4">
    <location>
        <begin position="25"/>
        <end position="355"/>
    </location>
</feature>
<dbReference type="AlphaFoldDB" id="A0A1J5ECS8"/>
<dbReference type="PROSITE" id="PS50005">
    <property type="entry name" value="TPR"/>
    <property type="match status" value="7"/>
</dbReference>
<dbReference type="InterPro" id="IPR011990">
    <property type="entry name" value="TPR-like_helical_dom_sf"/>
</dbReference>
<organism evidence="5 6">
    <name type="scientific">Candidatus Desantisbacteria bacterium CG2_30_40_21</name>
    <dbReference type="NCBI Taxonomy" id="1817895"/>
    <lineage>
        <taxon>Bacteria</taxon>
        <taxon>Candidatus Desantisiibacteriota</taxon>
    </lineage>
</organism>
<name>A0A1J5ECS8_9BACT</name>
<dbReference type="STRING" id="1817895.AUJ95_01540"/>
<feature type="signal peptide" evidence="4">
    <location>
        <begin position="1"/>
        <end position="24"/>
    </location>
</feature>
<feature type="repeat" description="TPR" evidence="3">
    <location>
        <begin position="134"/>
        <end position="167"/>
    </location>
</feature>
<evidence type="ECO:0000313" key="6">
    <source>
        <dbReference type="Proteomes" id="UP000183085"/>
    </source>
</evidence>
<reference evidence="5 6" key="1">
    <citation type="journal article" date="2016" name="Environ. Microbiol.">
        <title>Genomic resolution of a cold subsurface aquifer community provides metabolic insights for novel microbes adapted to high CO concentrations.</title>
        <authorList>
            <person name="Probst A.J."/>
            <person name="Castelle C.J."/>
            <person name="Singh A."/>
            <person name="Brown C.T."/>
            <person name="Anantharaman K."/>
            <person name="Sharon I."/>
            <person name="Hug L.A."/>
            <person name="Burstein D."/>
            <person name="Emerson J.B."/>
            <person name="Thomas B.C."/>
            <person name="Banfield J.F."/>
        </authorList>
    </citation>
    <scope>NUCLEOTIDE SEQUENCE [LARGE SCALE GENOMIC DNA]</scope>
    <source>
        <strain evidence="5">CG2_30_40_21</strain>
    </source>
</reference>
<feature type="repeat" description="TPR" evidence="3">
    <location>
        <begin position="168"/>
        <end position="201"/>
    </location>
</feature>
<keyword evidence="1" id="KW-0677">Repeat</keyword>
<comment type="caution">
    <text evidence="5">The sequence shown here is derived from an EMBL/GenBank/DDBJ whole genome shotgun (WGS) entry which is preliminary data.</text>
</comment>
<keyword evidence="2 3" id="KW-0802">TPR repeat</keyword>
<protein>
    <submittedName>
        <fullName evidence="5">Uncharacterized protein</fullName>
    </submittedName>
</protein>
<accession>A0A1J5ECS8</accession>
<dbReference type="Pfam" id="PF14559">
    <property type="entry name" value="TPR_19"/>
    <property type="match status" value="1"/>
</dbReference>
<dbReference type="Proteomes" id="UP000183085">
    <property type="component" value="Unassembled WGS sequence"/>
</dbReference>
<feature type="repeat" description="TPR" evidence="3">
    <location>
        <begin position="202"/>
        <end position="235"/>
    </location>
</feature>
<dbReference type="Pfam" id="PF13414">
    <property type="entry name" value="TPR_11"/>
    <property type="match status" value="2"/>
</dbReference>
<feature type="repeat" description="TPR" evidence="3">
    <location>
        <begin position="100"/>
        <end position="133"/>
    </location>
</feature>
<feature type="repeat" description="TPR" evidence="3">
    <location>
        <begin position="32"/>
        <end position="65"/>
    </location>
</feature>
<dbReference type="PROSITE" id="PS50293">
    <property type="entry name" value="TPR_REGION"/>
    <property type="match status" value="2"/>
</dbReference>
<evidence type="ECO:0000256" key="3">
    <source>
        <dbReference type="PROSITE-ProRule" id="PRU00339"/>
    </source>
</evidence>
<dbReference type="SUPFAM" id="SSF48452">
    <property type="entry name" value="TPR-like"/>
    <property type="match status" value="2"/>
</dbReference>
<dbReference type="Gene3D" id="1.25.40.10">
    <property type="entry name" value="Tetratricopeptide repeat domain"/>
    <property type="match status" value="4"/>
</dbReference>
<evidence type="ECO:0000256" key="2">
    <source>
        <dbReference type="ARBA" id="ARBA00022803"/>
    </source>
</evidence>
<gene>
    <name evidence="5" type="ORF">AUJ95_01540</name>
</gene>
<evidence type="ECO:0000256" key="1">
    <source>
        <dbReference type="ARBA" id="ARBA00022737"/>
    </source>
</evidence>
<dbReference type="SMART" id="SM00028">
    <property type="entry name" value="TPR"/>
    <property type="match status" value="7"/>
</dbReference>
<dbReference type="InterPro" id="IPR051012">
    <property type="entry name" value="CellSynth/LPSAsmb/PSIAsmb"/>
</dbReference>
<sequence>MLRMIKLLVVLGFMSCLFVGNAQAAGEDRFLAKNFLSLGIKAYTKNDVGAAIYYFKETLKLDPNMIEAKKRLGFAYYRNGMLDDAVGMYTAVIKVEPNNEQTRNILGIIYYTMGKTDKAIEEYQKAINANPTNPKVYNNLGVAYYASNSLDLAQAQYQKALELAPLDTEVRTNLGAVYYDKGLLQESIHEYEKALKQDNKNSRVYFGLGVIHATYGDLKKARAYLNLALKYEQEYIEASDLLSLLDNPKRLYLNFADKYCRAAKYDLAIELYSRVLKIDPNCQDVLMGMGMCYYQKAGVPMQDMMAELSKNERTNKGEMVLQAEIKQPAKISLESSTDIDAYNIVAYKGIVQVDF</sequence>
<keyword evidence="4" id="KW-0732">Signal</keyword>
<feature type="repeat" description="TPR" evidence="3">
    <location>
        <begin position="249"/>
        <end position="282"/>
    </location>
</feature>
<evidence type="ECO:0000256" key="4">
    <source>
        <dbReference type="SAM" id="SignalP"/>
    </source>
</evidence>
<evidence type="ECO:0000313" key="5">
    <source>
        <dbReference type="EMBL" id="OIP42634.1"/>
    </source>
</evidence>
<dbReference type="InterPro" id="IPR019734">
    <property type="entry name" value="TPR_rpt"/>
</dbReference>
<proteinExistence type="predicted"/>